<evidence type="ECO:0008006" key="5">
    <source>
        <dbReference type="Google" id="ProtNLM"/>
    </source>
</evidence>
<evidence type="ECO:0000256" key="1">
    <source>
        <dbReference type="SAM" id="Coils"/>
    </source>
</evidence>
<dbReference type="EMBL" id="CAJOAX010002547">
    <property type="protein sequence ID" value="CAF3803886.1"/>
    <property type="molecule type" value="Genomic_DNA"/>
</dbReference>
<accession>A0A815BE20</accession>
<dbReference type="Proteomes" id="UP000663823">
    <property type="component" value="Unassembled WGS sequence"/>
</dbReference>
<dbReference type="OrthoDB" id="10005438at2759"/>
<gene>
    <name evidence="3" type="ORF">OTI717_LOCUS18434</name>
    <name evidence="2" type="ORF">RFH988_LOCUS28103</name>
</gene>
<feature type="coiled-coil region" evidence="1">
    <location>
        <begin position="49"/>
        <end position="83"/>
    </location>
</feature>
<name>A0A815BE20_9BILA</name>
<evidence type="ECO:0000313" key="3">
    <source>
        <dbReference type="EMBL" id="CAF3803886.1"/>
    </source>
</evidence>
<organism evidence="2 4">
    <name type="scientific">Rotaria sordida</name>
    <dbReference type="NCBI Taxonomy" id="392033"/>
    <lineage>
        <taxon>Eukaryota</taxon>
        <taxon>Metazoa</taxon>
        <taxon>Spiralia</taxon>
        <taxon>Gnathifera</taxon>
        <taxon>Rotifera</taxon>
        <taxon>Eurotatoria</taxon>
        <taxon>Bdelloidea</taxon>
        <taxon>Philodinida</taxon>
        <taxon>Philodinidae</taxon>
        <taxon>Rotaria</taxon>
    </lineage>
</organism>
<dbReference type="EMBL" id="CAJNOO010002450">
    <property type="protein sequence ID" value="CAF1269365.1"/>
    <property type="molecule type" value="Genomic_DNA"/>
</dbReference>
<evidence type="ECO:0000313" key="4">
    <source>
        <dbReference type="Proteomes" id="UP000663882"/>
    </source>
</evidence>
<evidence type="ECO:0000313" key="2">
    <source>
        <dbReference type="EMBL" id="CAF1269365.1"/>
    </source>
</evidence>
<proteinExistence type="predicted"/>
<reference evidence="2" key="1">
    <citation type="submission" date="2021-02" db="EMBL/GenBank/DDBJ databases">
        <authorList>
            <person name="Nowell W R."/>
        </authorList>
    </citation>
    <scope>NUCLEOTIDE SEQUENCE</scope>
</reference>
<comment type="caution">
    <text evidence="2">The sequence shown here is derived from an EMBL/GenBank/DDBJ whole genome shotgun (WGS) entry which is preliminary data.</text>
</comment>
<dbReference type="Proteomes" id="UP000663882">
    <property type="component" value="Unassembled WGS sequence"/>
</dbReference>
<dbReference type="AlphaFoldDB" id="A0A815BE20"/>
<sequence>MKVLQDELIKKIDIWEHESIAKIKRIADETRNELIQHTTGYLSYKKLKLEKLTNELRQGRQNIDFVETDLREWIDKLNQLKEEIINPAKVVVRDACAPLITKIHVDVFETFELFERTSGKTIFEESGKVVVVQDGPYNYTEVRGKNEYTTGHRTLCFKIEQLNGWSLFGIISKSSPLQEHSYSSPSCYGWYNGDYFVYRNGQSVGGQGHDAVENDIVNLTIDCDHRLIRLINERTNRTLELLVDIDKCPFPWQLHLNLNLAPTRIRILS</sequence>
<protein>
    <recommendedName>
        <fullName evidence="5">B30.2/SPRY domain-containing protein</fullName>
    </recommendedName>
</protein>
<keyword evidence="1" id="KW-0175">Coiled coil</keyword>